<dbReference type="InterPro" id="IPR014469">
    <property type="entry name" value="DUF2271"/>
</dbReference>
<keyword evidence="3" id="KW-1185">Reference proteome</keyword>
<name>A0A7C9PK80_9BURK</name>
<dbReference type="Proteomes" id="UP000484255">
    <property type="component" value="Unassembled WGS sequence"/>
</dbReference>
<dbReference type="EMBL" id="JAAGOH010000057">
    <property type="protein sequence ID" value="NDY93988.1"/>
    <property type="molecule type" value="Genomic_DNA"/>
</dbReference>
<accession>A0A7C9PK80</accession>
<gene>
    <name evidence="2" type="ORF">G3A44_22615</name>
</gene>
<sequence>MRPFRPPLCALTPATLAALAGLATTAQAATVQLQLELPRLNVAEYHRPYVAVWLEKPGQPGAMAQLAVWYDQKKPNAGGTKWLRDMRQWWRQGGRELSVPADGVSGATRAPGEHSLQLAQAPQLAAQWAKLPAGQYEVVVESAREGGGREVQRLPLSWPPKAAQTATAQGEHELGALRLTVQP</sequence>
<feature type="signal peptide" evidence="1">
    <location>
        <begin position="1"/>
        <end position="28"/>
    </location>
</feature>
<feature type="chain" id="PRO_5028936062" evidence="1">
    <location>
        <begin position="29"/>
        <end position="183"/>
    </location>
</feature>
<dbReference type="PIRSF" id="PIRSF014995">
    <property type="entry name" value="UCP014995"/>
    <property type="match status" value="1"/>
</dbReference>
<dbReference type="AlphaFoldDB" id="A0A7C9PK80"/>
<keyword evidence="1" id="KW-0732">Signal</keyword>
<dbReference type="Pfam" id="PF10029">
    <property type="entry name" value="DUF2271"/>
    <property type="match status" value="1"/>
</dbReference>
<organism evidence="2 3">
    <name type="scientific">Ideonella livida</name>
    <dbReference type="NCBI Taxonomy" id="2707176"/>
    <lineage>
        <taxon>Bacteria</taxon>
        <taxon>Pseudomonadati</taxon>
        <taxon>Pseudomonadota</taxon>
        <taxon>Betaproteobacteria</taxon>
        <taxon>Burkholderiales</taxon>
        <taxon>Sphaerotilaceae</taxon>
        <taxon>Ideonella</taxon>
    </lineage>
</organism>
<evidence type="ECO:0000313" key="2">
    <source>
        <dbReference type="EMBL" id="NDY93988.1"/>
    </source>
</evidence>
<dbReference type="RefSeq" id="WP_163460008.1">
    <property type="nucleotide sequence ID" value="NZ_JAAGOH010000057.1"/>
</dbReference>
<reference evidence="2 3" key="1">
    <citation type="submission" date="2020-02" db="EMBL/GenBank/DDBJ databases">
        <title>Ideonella bacterium strain TBM-1.</title>
        <authorList>
            <person name="Chen W.-M."/>
        </authorList>
    </citation>
    <scope>NUCLEOTIDE SEQUENCE [LARGE SCALE GENOMIC DNA]</scope>
    <source>
        <strain evidence="2 3">TBM-1</strain>
    </source>
</reference>
<proteinExistence type="predicted"/>
<evidence type="ECO:0000256" key="1">
    <source>
        <dbReference type="SAM" id="SignalP"/>
    </source>
</evidence>
<comment type="caution">
    <text evidence="2">The sequence shown here is derived from an EMBL/GenBank/DDBJ whole genome shotgun (WGS) entry which is preliminary data.</text>
</comment>
<evidence type="ECO:0000313" key="3">
    <source>
        <dbReference type="Proteomes" id="UP000484255"/>
    </source>
</evidence>
<protein>
    <submittedName>
        <fullName evidence="2">DUF2271 domain-containing protein</fullName>
    </submittedName>
</protein>